<protein>
    <recommendedName>
        <fullName evidence="3">adenylate cyclase</fullName>
        <ecNumber evidence="3">4.6.1.1</ecNumber>
    </recommendedName>
</protein>
<dbReference type="OrthoDB" id="10035433at2759"/>
<keyword evidence="15" id="KW-1185">Reference proteome</keyword>
<evidence type="ECO:0000256" key="10">
    <source>
        <dbReference type="ARBA" id="ARBA00023136"/>
    </source>
</evidence>
<dbReference type="STRING" id="1890364.A0A2P6N9P9"/>
<keyword evidence="10 12" id="KW-0472">Membrane</keyword>
<dbReference type="PROSITE" id="PS50125">
    <property type="entry name" value="GUANYLATE_CYCLASE_2"/>
    <property type="match status" value="2"/>
</dbReference>
<dbReference type="GO" id="GO:0004016">
    <property type="term" value="F:adenylate cyclase activity"/>
    <property type="evidence" value="ECO:0007669"/>
    <property type="project" value="UniProtKB-EC"/>
</dbReference>
<feature type="domain" description="Guanylate cyclase" evidence="13">
    <location>
        <begin position="336"/>
        <end position="463"/>
    </location>
</feature>
<feature type="transmembrane region" description="Helical" evidence="12">
    <location>
        <begin position="162"/>
        <end position="184"/>
    </location>
</feature>
<evidence type="ECO:0000259" key="13">
    <source>
        <dbReference type="PROSITE" id="PS50125"/>
    </source>
</evidence>
<evidence type="ECO:0000256" key="9">
    <source>
        <dbReference type="ARBA" id="ARBA00022989"/>
    </source>
</evidence>
<dbReference type="InterPro" id="IPR029787">
    <property type="entry name" value="Nucleotide_cyclase"/>
</dbReference>
<evidence type="ECO:0000256" key="6">
    <source>
        <dbReference type="ARBA" id="ARBA00022741"/>
    </source>
</evidence>
<feature type="transmembrane region" description="Helical" evidence="12">
    <location>
        <begin position="190"/>
        <end position="211"/>
    </location>
</feature>
<organism evidence="14 15">
    <name type="scientific">Planoprotostelium fungivorum</name>
    <dbReference type="NCBI Taxonomy" id="1890364"/>
    <lineage>
        <taxon>Eukaryota</taxon>
        <taxon>Amoebozoa</taxon>
        <taxon>Evosea</taxon>
        <taxon>Variosea</taxon>
        <taxon>Cavosteliida</taxon>
        <taxon>Cavosteliaceae</taxon>
        <taxon>Planoprotostelium</taxon>
    </lineage>
</organism>
<proteinExistence type="predicted"/>
<evidence type="ECO:0000313" key="14">
    <source>
        <dbReference type="EMBL" id="PRP80673.1"/>
    </source>
</evidence>
<dbReference type="EMBL" id="MDYQ01000141">
    <property type="protein sequence ID" value="PRP80673.1"/>
    <property type="molecule type" value="Genomic_DNA"/>
</dbReference>
<evidence type="ECO:0000256" key="12">
    <source>
        <dbReference type="SAM" id="Phobius"/>
    </source>
</evidence>
<dbReference type="Gene3D" id="3.30.70.1230">
    <property type="entry name" value="Nucleotide cyclase"/>
    <property type="match status" value="2"/>
</dbReference>
<dbReference type="GO" id="GO:0046872">
    <property type="term" value="F:metal ion binding"/>
    <property type="evidence" value="ECO:0007669"/>
    <property type="project" value="UniProtKB-KW"/>
</dbReference>
<dbReference type="GO" id="GO:0035556">
    <property type="term" value="P:intracellular signal transduction"/>
    <property type="evidence" value="ECO:0007669"/>
    <property type="project" value="InterPro"/>
</dbReference>
<comment type="catalytic activity">
    <reaction evidence="1">
        <text>ATP = 3',5'-cyclic AMP + diphosphate</text>
        <dbReference type="Rhea" id="RHEA:15389"/>
        <dbReference type="ChEBI" id="CHEBI:30616"/>
        <dbReference type="ChEBI" id="CHEBI:33019"/>
        <dbReference type="ChEBI" id="CHEBI:58165"/>
        <dbReference type="EC" id="4.6.1.1"/>
    </reaction>
</comment>
<dbReference type="GO" id="GO:0005524">
    <property type="term" value="F:ATP binding"/>
    <property type="evidence" value="ECO:0007669"/>
    <property type="project" value="UniProtKB-KW"/>
</dbReference>
<keyword evidence="5" id="KW-0479">Metal-binding</keyword>
<keyword evidence="9 12" id="KW-1133">Transmembrane helix</keyword>
<evidence type="ECO:0000256" key="11">
    <source>
        <dbReference type="ARBA" id="ARBA00023239"/>
    </source>
</evidence>
<comment type="subcellular location">
    <subcellularLocation>
        <location evidence="2">Membrane</location>
        <topology evidence="2">Multi-pass membrane protein</topology>
    </subcellularLocation>
</comment>
<dbReference type="GO" id="GO:0007189">
    <property type="term" value="P:adenylate cyclase-activating G protein-coupled receptor signaling pathway"/>
    <property type="evidence" value="ECO:0007669"/>
    <property type="project" value="TreeGrafter"/>
</dbReference>
<dbReference type="SMART" id="SM00044">
    <property type="entry name" value="CYCc"/>
    <property type="match status" value="2"/>
</dbReference>
<sequence length="979" mass="110680">MSDSSGGHFTLRPQSVSFTRYVNRRECVIPTVKFRSLSSRVQSRRSRYTNHSSAAQSAVNISEENVYDRPLWAVTPREATEEVERDKVTTSEKYRLRKQLIWDERRGLRFFILVYACCWMILYITSVVSGQRSAGDPLAIGFLVTSVTSLINLGVSLIPSPTLFSVAINVHLIINLMIILWWISFPFQEYIVYTIIVQLLLGEITVTGAPLNDPVICTRTGYTSEHKKYSIIVDLVAFTIRISISSKPGLQIAREVLLMVALFFPLIVQVTMGFYSRNASGDDQLRRLGNSIRDARIQQEQLVELLLNMVPEVFAEEILDSKVEEVNNVMQKDDATVIVLDIVGFTAMSTRHSVERLADFLNDLYSQMDLLCENFNMEKIRTIGDSYICAGNLTVPNPDHRQCGVDLALMLASCSLLTDNILNETLSARVGVASGSCWYGVVGLYRWHFDVYGPAYNTAEILEPLCPQGSVLIHRSTWDGVRDWQKYQWEEIALQVQEDELQCAQVYAKISDDVIPLLFKDPTQETRLLRGQREKQERDEKIIRSATLVNRWTGNFVNRQMEDIFWAETTDKRRFSYVILLSLAGSVSITLIILLFNSLLYHGMNGRAWALYASAIVSLFPQHGLSRLHIEMITALSLLSWSGCMIGASFFTAEWDESIQFIFCVIVSSSAIHPGLQWRTSHLLTLIIIIIECAVSAASESLRRHILTPPMAAVFFTAMYLSTSCISVSTDMKTFYALNRITRYIQKIVKRSGTKTERLIGHLLPNRIYQALATNNQYIAEQYPECGCLFFTIAPEGTVGVEDYARLLFNCDKMIISRPRLEKIKRIKQTFLVISGLNESDNHLEDLVDLTFELADLVKATFRESTAWKAGIHMGPCAGGIVGTKRFCFDIWGDTVNTSSRMNSTCLSNRLQVTLAAVEKLQRNYEVQVRGKVFIKGKGMMDTFWCNGRKVDWNLVGSVTSDGNSSEMDDEEVDDDDGV</sequence>
<dbReference type="Proteomes" id="UP000241769">
    <property type="component" value="Unassembled WGS sequence"/>
</dbReference>
<dbReference type="FunCoup" id="A0A2P6N9P9">
    <property type="interactions" value="2"/>
</dbReference>
<keyword evidence="11" id="KW-0456">Lyase</keyword>
<feature type="transmembrane region" description="Helical" evidence="12">
    <location>
        <begin position="608"/>
        <end position="625"/>
    </location>
</feature>
<dbReference type="InterPro" id="IPR001054">
    <property type="entry name" value="A/G_cyclase"/>
</dbReference>
<comment type="caution">
    <text evidence="14">The sequence shown here is derived from an EMBL/GenBank/DDBJ whole genome shotgun (WGS) entry which is preliminary data.</text>
</comment>
<keyword evidence="4 12" id="KW-0812">Transmembrane</keyword>
<accession>A0A2P6N9P9</accession>
<dbReference type="GO" id="GO:0009190">
    <property type="term" value="P:cyclic nucleotide biosynthetic process"/>
    <property type="evidence" value="ECO:0007669"/>
    <property type="project" value="InterPro"/>
</dbReference>
<reference evidence="14 15" key="1">
    <citation type="journal article" date="2018" name="Genome Biol. Evol.">
        <title>Multiple Roots of Fruiting Body Formation in Amoebozoa.</title>
        <authorList>
            <person name="Hillmann F."/>
            <person name="Forbes G."/>
            <person name="Novohradska S."/>
            <person name="Ferling I."/>
            <person name="Riege K."/>
            <person name="Groth M."/>
            <person name="Westermann M."/>
            <person name="Marz M."/>
            <person name="Spaller T."/>
            <person name="Winckler T."/>
            <person name="Schaap P."/>
            <person name="Glockner G."/>
        </authorList>
    </citation>
    <scope>NUCLEOTIDE SEQUENCE [LARGE SCALE GENOMIC DNA]</scope>
    <source>
        <strain evidence="14 15">Jena</strain>
    </source>
</reference>
<evidence type="ECO:0000313" key="15">
    <source>
        <dbReference type="Proteomes" id="UP000241769"/>
    </source>
</evidence>
<feature type="transmembrane region" description="Helical" evidence="12">
    <location>
        <begin position="138"/>
        <end position="155"/>
    </location>
</feature>
<dbReference type="CDD" id="cd07302">
    <property type="entry name" value="CHD"/>
    <property type="match status" value="2"/>
</dbReference>
<keyword evidence="8" id="KW-0460">Magnesium</keyword>
<dbReference type="GO" id="GO:0005886">
    <property type="term" value="C:plasma membrane"/>
    <property type="evidence" value="ECO:0007669"/>
    <property type="project" value="TreeGrafter"/>
</dbReference>
<evidence type="ECO:0000256" key="5">
    <source>
        <dbReference type="ARBA" id="ARBA00022723"/>
    </source>
</evidence>
<evidence type="ECO:0000256" key="3">
    <source>
        <dbReference type="ARBA" id="ARBA00012201"/>
    </source>
</evidence>
<dbReference type="EC" id="4.6.1.1" evidence="3"/>
<dbReference type="SUPFAM" id="SSF55073">
    <property type="entry name" value="Nucleotide cyclase"/>
    <property type="match status" value="2"/>
</dbReference>
<dbReference type="Pfam" id="PF00211">
    <property type="entry name" value="Guanylate_cyc"/>
    <property type="match status" value="2"/>
</dbReference>
<keyword evidence="7" id="KW-0067">ATP-binding</keyword>
<feature type="domain" description="Guanylate cyclase" evidence="13">
    <location>
        <begin position="766"/>
        <end position="903"/>
    </location>
</feature>
<evidence type="ECO:0000256" key="7">
    <source>
        <dbReference type="ARBA" id="ARBA00022840"/>
    </source>
</evidence>
<gene>
    <name evidence="14" type="ORF">PROFUN_11632</name>
</gene>
<keyword evidence="6" id="KW-0547">Nucleotide-binding</keyword>
<name>A0A2P6N9P9_9EUKA</name>
<feature type="transmembrane region" description="Helical" evidence="12">
    <location>
        <begin position="575"/>
        <end position="596"/>
    </location>
</feature>
<dbReference type="PANTHER" id="PTHR45627:SF12">
    <property type="entry name" value="ADENYLATE CYCLASE TYPE 2"/>
    <property type="match status" value="1"/>
</dbReference>
<feature type="transmembrane region" description="Helical" evidence="12">
    <location>
        <begin position="107"/>
        <end position="126"/>
    </location>
</feature>
<evidence type="ECO:0000256" key="8">
    <source>
        <dbReference type="ARBA" id="ARBA00022842"/>
    </source>
</evidence>
<dbReference type="InParanoid" id="A0A2P6N9P9"/>
<feature type="transmembrane region" description="Helical" evidence="12">
    <location>
        <begin position="256"/>
        <end position="276"/>
    </location>
</feature>
<evidence type="ECO:0000256" key="4">
    <source>
        <dbReference type="ARBA" id="ARBA00022692"/>
    </source>
</evidence>
<evidence type="ECO:0000256" key="2">
    <source>
        <dbReference type="ARBA" id="ARBA00004141"/>
    </source>
</evidence>
<dbReference type="AlphaFoldDB" id="A0A2P6N9P9"/>
<evidence type="ECO:0000256" key="1">
    <source>
        <dbReference type="ARBA" id="ARBA00001593"/>
    </source>
</evidence>
<dbReference type="PANTHER" id="PTHR45627">
    <property type="entry name" value="ADENYLATE CYCLASE TYPE 1"/>
    <property type="match status" value="1"/>
</dbReference>